<dbReference type="Proteomes" id="UP000554482">
    <property type="component" value="Unassembled WGS sequence"/>
</dbReference>
<gene>
    <name evidence="2" type="ORF">FRX31_017375</name>
</gene>
<reference evidence="2 3" key="1">
    <citation type="submission" date="2020-06" db="EMBL/GenBank/DDBJ databases">
        <title>Transcriptomic and genomic resources for Thalictrum thalictroides and T. hernandezii: Facilitating candidate gene discovery in an emerging model plant lineage.</title>
        <authorList>
            <person name="Arias T."/>
            <person name="Riano-Pachon D.M."/>
            <person name="Di Stilio V.S."/>
        </authorList>
    </citation>
    <scope>NUCLEOTIDE SEQUENCE [LARGE SCALE GENOMIC DNA]</scope>
    <source>
        <strain evidence="3">cv. WT478/WT964</strain>
        <tissue evidence="2">Leaves</tissue>
    </source>
</reference>
<feature type="compositionally biased region" description="Basic and acidic residues" evidence="1">
    <location>
        <begin position="133"/>
        <end position="154"/>
    </location>
</feature>
<evidence type="ECO:0000313" key="3">
    <source>
        <dbReference type="Proteomes" id="UP000554482"/>
    </source>
</evidence>
<accession>A0A7J6W893</accession>
<proteinExistence type="predicted"/>
<dbReference type="AlphaFoldDB" id="A0A7J6W893"/>
<feature type="region of interest" description="Disordered" evidence="1">
    <location>
        <begin position="22"/>
        <end position="44"/>
    </location>
</feature>
<feature type="region of interest" description="Disordered" evidence="1">
    <location>
        <begin position="57"/>
        <end position="165"/>
    </location>
</feature>
<evidence type="ECO:0000313" key="2">
    <source>
        <dbReference type="EMBL" id="KAF5193038.1"/>
    </source>
</evidence>
<organism evidence="2 3">
    <name type="scientific">Thalictrum thalictroides</name>
    <name type="common">Rue-anemone</name>
    <name type="synonym">Anemone thalictroides</name>
    <dbReference type="NCBI Taxonomy" id="46969"/>
    <lineage>
        <taxon>Eukaryota</taxon>
        <taxon>Viridiplantae</taxon>
        <taxon>Streptophyta</taxon>
        <taxon>Embryophyta</taxon>
        <taxon>Tracheophyta</taxon>
        <taxon>Spermatophyta</taxon>
        <taxon>Magnoliopsida</taxon>
        <taxon>Ranunculales</taxon>
        <taxon>Ranunculaceae</taxon>
        <taxon>Thalictroideae</taxon>
        <taxon>Thalictrum</taxon>
    </lineage>
</organism>
<sequence length="165" mass="17873">MKVIYNLLKMLNLGDKLVLPPPIQRAPGRPKTQRIRGEDEPVKSKAKVVFKKYKRNELLGISQEQPSQDVVASSSRGKGRGRAAANKRKVQNDTSSSQGRGDGSGRGGRGGAVRMRGGIGPVKATSMASHAQSDARRFDPQKLFRPRTSTECRKAAASKGKHLAL</sequence>
<feature type="compositionally biased region" description="Gly residues" evidence="1">
    <location>
        <begin position="100"/>
        <end position="111"/>
    </location>
</feature>
<name>A0A7J6W893_THATH</name>
<comment type="caution">
    <text evidence="2">The sequence shown here is derived from an EMBL/GenBank/DDBJ whole genome shotgun (WGS) entry which is preliminary data.</text>
</comment>
<feature type="compositionally biased region" description="Basic residues" evidence="1">
    <location>
        <begin position="77"/>
        <end position="89"/>
    </location>
</feature>
<protein>
    <submittedName>
        <fullName evidence="2">Uncharacterized protein</fullName>
    </submittedName>
</protein>
<evidence type="ECO:0000256" key="1">
    <source>
        <dbReference type="SAM" id="MobiDB-lite"/>
    </source>
</evidence>
<dbReference type="EMBL" id="JABWDY010020586">
    <property type="protein sequence ID" value="KAF5193038.1"/>
    <property type="molecule type" value="Genomic_DNA"/>
</dbReference>
<feature type="compositionally biased region" description="Polar residues" evidence="1">
    <location>
        <begin position="62"/>
        <end position="76"/>
    </location>
</feature>
<keyword evidence="3" id="KW-1185">Reference proteome</keyword>